<reference evidence="3" key="1">
    <citation type="submission" date="2021-09" db="EMBL/GenBank/DDBJ databases">
        <authorList>
            <consortium name="AG Swart"/>
            <person name="Singh M."/>
            <person name="Singh A."/>
            <person name="Seah K."/>
            <person name="Emmerich C."/>
        </authorList>
    </citation>
    <scope>NUCLEOTIDE SEQUENCE</scope>
    <source>
        <strain evidence="3">ATCC30299</strain>
    </source>
</reference>
<accession>A0AAU9IU07</accession>
<dbReference type="AlphaFoldDB" id="A0AAU9IU07"/>
<dbReference type="Gene3D" id="2.120.10.80">
    <property type="entry name" value="Kelch-type beta propeller"/>
    <property type="match status" value="2"/>
</dbReference>
<keyword evidence="2" id="KW-0677">Repeat</keyword>
<evidence type="ECO:0000313" key="3">
    <source>
        <dbReference type="EMBL" id="CAG9316979.1"/>
    </source>
</evidence>
<dbReference type="Pfam" id="PF24681">
    <property type="entry name" value="Kelch_KLHDC2_KLHL20_DRC7"/>
    <property type="match status" value="2"/>
</dbReference>
<protein>
    <recommendedName>
        <fullName evidence="5">Kelch repeat-containing protein</fullName>
    </recommendedName>
</protein>
<dbReference type="Proteomes" id="UP001162131">
    <property type="component" value="Unassembled WGS sequence"/>
</dbReference>
<evidence type="ECO:0000256" key="2">
    <source>
        <dbReference type="ARBA" id="ARBA00022737"/>
    </source>
</evidence>
<dbReference type="InterPro" id="IPR011043">
    <property type="entry name" value="Gal_Oxase/kelch_b-propeller"/>
</dbReference>
<organism evidence="3 4">
    <name type="scientific">Blepharisma stoltei</name>
    <dbReference type="NCBI Taxonomy" id="1481888"/>
    <lineage>
        <taxon>Eukaryota</taxon>
        <taxon>Sar</taxon>
        <taxon>Alveolata</taxon>
        <taxon>Ciliophora</taxon>
        <taxon>Postciliodesmatophora</taxon>
        <taxon>Heterotrichea</taxon>
        <taxon>Heterotrichida</taxon>
        <taxon>Blepharismidae</taxon>
        <taxon>Blepharisma</taxon>
    </lineage>
</organism>
<dbReference type="InterPro" id="IPR015915">
    <property type="entry name" value="Kelch-typ_b-propeller"/>
</dbReference>
<name>A0AAU9IU07_9CILI</name>
<proteinExistence type="predicted"/>
<sequence>MFDEDSQSEISPKEQQLRMFKNTALGKMFSRSYLTDSNEIVKLLKQKRQQANEIDIQALSMRSQMPHQIPEASQIDRQRTYRMPTIRKSPFRQLESPIKPQDFEEAPSVHEVINHYDEIPDESDVYWSKIDSIGWRPETRQEATLTSIGAKLYLIGGVSRSINSDINVYNTVNKRWEKLYPGGCEPDPRFGHNALEYNGAIVVFGGGTNFNTVHKLRECLNGVKVYSPQKNDWTYIKTQGTYIATRKYHCASIAGKHMFIHGGLNQKNNLLADAAVLNLVNNNWKTIEIKGNGPKENAFHTAATILNSDQFGSYSIYSIPISIQSKIKMPGIYVFGGIGPDKKAHSNLWVLNVGARPLFWSTPSTQGIPPSPRFLHSMVYNDRLNSLVIFGGRIDVANTTSYTCFNDVYLLKLDNLLWIRVNVLGSIPTPRSGHCMASSGSRIYIFGGVSNTCYCSSDIYMLEIHPKIVKHLYDDEEKKRVHEKNVEIFRANRVLGKTHEEGWMQKHRSQSSDVVRRNHMLHKNDANQVFKKAGTAILNESLL</sequence>
<keyword evidence="4" id="KW-1185">Reference proteome</keyword>
<evidence type="ECO:0000256" key="1">
    <source>
        <dbReference type="ARBA" id="ARBA00022441"/>
    </source>
</evidence>
<evidence type="ECO:0008006" key="5">
    <source>
        <dbReference type="Google" id="ProtNLM"/>
    </source>
</evidence>
<comment type="caution">
    <text evidence="3">The sequence shown here is derived from an EMBL/GenBank/DDBJ whole genome shotgun (WGS) entry which is preliminary data.</text>
</comment>
<keyword evidence="1" id="KW-0880">Kelch repeat</keyword>
<evidence type="ECO:0000313" key="4">
    <source>
        <dbReference type="Proteomes" id="UP001162131"/>
    </source>
</evidence>
<dbReference type="PANTHER" id="PTHR46093">
    <property type="entry name" value="ACYL-COA-BINDING DOMAIN-CONTAINING PROTEIN 5"/>
    <property type="match status" value="1"/>
</dbReference>
<gene>
    <name evidence="3" type="ORF">BSTOLATCC_MIC17606</name>
</gene>
<dbReference type="SUPFAM" id="SSF50965">
    <property type="entry name" value="Galactose oxidase, central domain"/>
    <property type="match status" value="1"/>
</dbReference>
<dbReference type="EMBL" id="CAJZBQ010000017">
    <property type="protein sequence ID" value="CAG9316979.1"/>
    <property type="molecule type" value="Genomic_DNA"/>
</dbReference>
<dbReference type="PANTHER" id="PTHR46093:SF18">
    <property type="entry name" value="FIBRONECTIN TYPE-III DOMAIN-CONTAINING PROTEIN"/>
    <property type="match status" value="1"/>
</dbReference>